<organism evidence="2">
    <name type="scientific">Anguilla anguilla</name>
    <name type="common">European freshwater eel</name>
    <name type="synonym">Muraena anguilla</name>
    <dbReference type="NCBI Taxonomy" id="7936"/>
    <lineage>
        <taxon>Eukaryota</taxon>
        <taxon>Metazoa</taxon>
        <taxon>Chordata</taxon>
        <taxon>Craniata</taxon>
        <taxon>Vertebrata</taxon>
        <taxon>Euteleostomi</taxon>
        <taxon>Actinopterygii</taxon>
        <taxon>Neopterygii</taxon>
        <taxon>Teleostei</taxon>
        <taxon>Anguilliformes</taxon>
        <taxon>Anguillidae</taxon>
        <taxon>Anguilla</taxon>
    </lineage>
</organism>
<dbReference type="AlphaFoldDB" id="A0A0E9Q6T1"/>
<proteinExistence type="predicted"/>
<reference evidence="2" key="1">
    <citation type="submission" date="2014-11" db="EMBL/GenBank/DDBJ databases">
        <authorList>
            <person name="Amaro Gonzalez C."/>
        </authorList>
    </citation>
    <scope>NUCLEOTIDE SEQUENCE</scope>
</reference>
<feature type="chain" id="PRO_5002431022" evidence="1">
    <location>
        <begin position="24"/>
        <end position="67"/>
    </location>
</feature>
<dbReference type="EMBL" id="GBXM01096784">
    <property type="protein sequence ID" value="JAH11793.1"/>
    <property type="molecule type" value="Transcribed_RNA"/>
</dbReference>
<evidence type="ECO:0000256" key="1">
    <source>
        <dbReference type="SAM" id="SignalP"/>
    </source>
</evidence>
<sequence>MALIWECWAVGLAASSSLSDTEAVIFHQEEVAAVFGTRLCGLFASGLGARDASVAVCGRGLKTTPLG</sequence>
<protein>
    <submittedName>
        <fullName evidence="2">Uncharacterized protein</fullName>
    </submittedName>
</protein>
<keyword evidence="1" id="KW-0732">Signal</keyword>
<reference evidence="2" key="2">
    <citation type="journal article" date="2015" name="Fish Shellfish Immunol.">
        <title>Early steps in the European eel (Anguilla anguilla)-Vibrio vulnificus interaction in the gills: Role of the RtxA13 toxin.</title>
        <authorList>
            <person name="Callol A."/>
            <person name="Pajuelo D."/>
            <person name="Ebbesson L."/>
            <person name="Teles M."/>
            <person name="MacKenzie S."/>
            <person name="Amaro C."/>
        </authorList>
    </citation>
    <scope>NUCLEOTIDE SEQUENCE</scope>
</reference>
<feature type="signal peptide" evidence="1">
    <location>
        <begin position="1"/>
        <end position="23"/>
    </location>
</feature>
<name>A0A0E9Q6T1_ANGAN</name>
<evidence type="ECO:0000313" key="2">
    <source>
        <dbReference type="EMBL" id="JAH11793.1"/>
    </source>
</evidence>
<accession>A0A0E9Q6T1</accession>